<dbReference type="PROSITE" id="PS50995">
    <property type="entry name" value="HTH_MARR_2"/>
    <property type="match status" value="1"/>
</dbReference>
<protein>
    <submittedName>
        <fullName evidence="2">MarR family transcriptional regulator</fullName>
    </submittedName>
</protein>
<dbReference type="GO" id="GO:0006950">
    <property type="term" value="P:response to stress"/>
    <property type="evidence" value="ECO:0007669"/>
    <property type="project" value="TreeGrafter"/>
</dbReference>
<dbReference type="Proteomes" id="UP001143474">
    <property type="component" value="Unassembled WGS sequence"/>
</dbReference>
<dbReference type="AlphaFoldDB" id="A0A9W6I484"/>
<accession>A0A9W6I484</accession>
<evidence type="ECO:0000259" key="1">
    <source>
        <dbReference type="PROSITE" id="PS50995"/>
    </source>
</evidence>
<dbReference type="Pfam" id="PF12802">
    <property type="entry name" value="MarR_2"/>
    <property type="match status" value="1"/>
</dbReference>
<dbReference type="InterPro" id="IPR036388">
    <property type="entry name" value="WH-like_DNA-bd_sf"/>
</dbReference>
<dbReference type="GO" id="GO:0003700">
    <property type="term" value="F:DNA-binding transcription factor activity"/>
    <property type="evidence" value="ECO:0007669"/>
    <property type="project" value="InterPro"/>
</dbReference>
<dbReference type="Gene3D" id="1.10.10.10">
    <property type="entry name" value="Winged helix-like DNA-binding domain superfamily/Winged helix DNA-binding domain"/>
    <property type="match status" value="1"/>
</dbReference>
<feature type="domain" description="HTH marR-type" evidence="1">
    <location>
        <begin position="30"/>
        <end position="165"/>
    </location>
</feature>
<comment type="caution">
    <text evidence="2">The sequence shown here is derived from an EMBL/GenBank/DDBJ whole genome shotgun (WGS) entry which is preliminary data.</text>
</comment>
<dbReference type="PANTHER" id="PTHR33164">
    <property type="entry name" value="TRANSCRIPTIONAL REGULATOR, MARR FAMILY"/>
    <property type="match status" value="1"/>
</dbReference>
<reference evidence="2" key="2">
    <citation type="submission" date="2023-01" db="EMBL/GenBank/DDBJ databases">
        <authorList>
            <person name="Sun Q."/>
            <person name="Evtushenko L."/>
        </authorList>
    </citation>
    <scope>NUCLEOTIDE SEQUENCE</scope>
    <source>
        <strain evidence="2">VKM Ac-2007</strain>
    </source>
</reference>
<dbReference type="EMBL" id="BSEV01000008">
    <property type="protein sequence ID" value="GLK10670.1"/>
    <property type="molecule type" value="Genomic_DNA"/>
</dbReference>
<dbReference type="InterPro" id="IPR039422">
    <property type="entry name" value="MarR/SlyA-like"/>
</dbReference>
<evidence type="ECO:0000313" key="2">
    <source>
        <dbReference type="EMBL" id="GLK10670.1"/>
    </source>
</evidence>
<dbReference type="RefSeq" id="WP_271219080.1">
    <property type="nucleotide sequence ID" value="NZ_BAAAVD010000032.1"/>
</dbReference>
<keyword evidence="3" id="KW-1185">Reference proteome</keyword>
<proteinExistence type="predicted"/>
<dbReference type="PANTHER" id="PTHR33164:SF104">
    <property type="entry name" value="TRANSCRIPTIONAL REGULATORY PROTEIN"/>
    <property type="match status" value="1"/>
</dbReference>
<gene>
    <name evidence="2" type="ORF">GCM10017600_40760</name>
</gene>
<evidence type="ECO:0000313" key="3">
    <source>
        <dbReference type="Proteomes" id="UP001143474"/>
    </source>
</evidence>
<name>A0A9W6I484_9ACTN</name>
<dbReference type="SUPFAM" id="SSF46785">
    <property type="entry name" value="Winged helix' DNA-binding domain"/>
    <property type="match status" value="1"/>
</dbReference>
<organism evidence="2 3">
    <name type="scientific">Streptosporangium carneum</name>
    <dbReference type="NCBI Taxonomy" id="47481"/>
    <lineage>
        <taxon>Bacteria</taxon>
        <taxon>Bacillati</taxon>
        <taxon>Actinomycetota</taxon>
        <taxon>Actinomycetes</taxon>
        <taxon>Streptosporangiales</taxon>
        <taxon>Streptosporangiaceae</taxon>
        <taxon>Streptosporangium</taxon>
    </lineage>
</organism>
<dbReference type="InterPro" id="IPR000835">
    <property type="entry name" value="HTH_MarR-typ"/>
</dbReference>
<reference evidence="2" key="1">
    <citation type="journal article" date="2014" name="Int. J. Syst. Evol. Microbiol.">
        <title>Complete genome sequence of Corynebacterium casei LMG S-19264T (=DSM 44701T), isolated from a smear-ripened cheese.</title>
        <authorList>
            <consortium name="US DOE Joint Genome Institute (JGI-PGF)"/>
            <person name="Walter F."/>
            <person name="Albersmeier A."/>
            <person name="Kalinowski J."/>
            <person name="Ruckert C."/>
        </authorList>
    </citation>
    <scope>NUCLEOTIDE SEQUENCE</scope>
    <source>
        <strain evidence="2">VKM Ac-2007</strain>
    </source>
</reference>
<dbReference type="InterPro" id="IPR036390">
    <property type="entry name" value="WH_DNA-bd_sf"/>
</dbReference>
<sequence>MTRRPAEHPDAVDLFLEQWRKELPGVDATPMAVFGRLHRSFMRYQTLINEVFEQHGINMAAFDVLTALRRSGPPYRRTSGELAAVSLVSSGGVTLRVDRLEAAGLVVRERDADDRRVVYARLTEQGLDLVERVAQAHFANEKGMLEGLSEVEQERLGRLLSKLERSLENAERTRPTVV</sequence>
<dbReference type="PRINTS" id="PR00598">
    <property type="entry name" value="HTHMARR"/>
</dbReference>
<dbReference type="SMART" id="SM00347">
    <property type="entry name" value="HTH_MARR"/>
    <property type="match status" value="1"/>
</dbReference>